<evidence type="ECO:0000313" key="3">
    <source>
        <dbReference type="EMBL" id="TDL41234.1"/>
    </source>
</evidence>
<dbReference type="RefSeq" id="WP_133345635.1">
    <property type="nucleotide sequence ID" value="NZ_SMZQ01000001.1"/>
</dbReference>
<dbReference type="InterPro" id="IPR011701">
    <property type="entry name" value="MFS"/>
</dbReference>
<feature type="transmembrane region" description="Helical" evidence="2">
    <location>
        <begin position="347"/>
        <end position="367"/>
    </location>
</feature>
<dbReference type="STRING" id="683150.G205_06998"/>
<feature type="transmembrane region" description="Helical" evidence="2">
    <location>
        <begin position="210"/>
        <end position="232"/>
    </location>
</feature>
<dbReference type="InterPro" id="IPR052524">
    <property type="entry name" value="MFS_Cyanate_Porter"/>
</dbReference>
<dbReference type="GO" id="GO:0022857">
    <property type="term" value="F:transmembrane transporter activity"/>
    <property type="evidence" value="ECO:0007669"/>
    <property type="project" value="InterPro"/>
</dbReference>
<evidence type="ECO:0000256" key="1">
    <source>
        <dbReference type="SAM" id="MobiDB-lite"/>
    </source>
</evidence>
<feature type="transmembrane region" description="Helical" evidence="2">
    <location>
        <begin position="147"/>
        <end position="169"/>
    </location>
</feature>
<dbReference type="AlphaFoldDB" id="A0A4R5Y9A9"/>
<dbReference type="Proteomes" id="UP000294621">
    <property type="component" value="Unassembled WGS sequence"/>
</dbReference>
<dbReference type="Gene3D" id="1.20.1250.20">
    <property type="entry name" value="MFS general substrate transporter like domains"/>
    <property type="match status" value="1"/>
</dbReference>
<protein>
    <submittedName>
        <fullName evidence="3">MFS transporter</fullName>
    </submittedName>
</protein>
<feature type="transmembrane region" description="Helical" evidence="2">
    <location>
        <begin position="292"/>
        <end position="311"/>
    </location>
</feature>
<feature type="transmembrane region" description="Helical" evidence="2">
    <location>
        <begin position="54"/>
        <end position="80"/>
    </location>
</feature>
<feature type="transmembrane region" description="Helical" evidence="2">
    <location>
        <begin position="258"/>
        <end position="280"/>
    </location>
</feature>
<proteinExistence type="predicted"/>
<comment type="caution">
    <text evidence="3">The sequence shown here is derived from an EMBL/GenBank/DDBJ whole genome shotgun (WGS) entry which is preliminary data.</text>
</comment>
<organism evidence="3 4">
    <name type="scientific">Arthrobacter nitrophenolicus</name>
    <dbReference type="NCBI Taxonomy" id="683150"/>
    <lineage>
        <taxon>Bacteria</taxon>
        <taxon>Bacillati</taxon>
        <taxon>Actinomycetota</taxon>
        <taxon>Actinomycetes</taxon>
        <taxon>Micrococcales</taxon>
        <taxon>Micrococcaceae</taxon>
        <taxon>Arthrobacter</taxon>
    </lineage>
</organism>
<feature type="transmembrane region" description="Helical" evidence="2">
    <location>
        <begin position="86"/>
        <end position="112"/>
    </location>
</feature>
<keyword evidence="2" id="KW-0812">Transmembrane</keyword>
<feature type="transmembrane region" description="Helical" evidence="2">
    <location>
        <begin position="411"/>
        <end position="430"/>
    </location>
</feature>
<keyword evidence="2" id="KW-0472">Membrane</keyword>
<feature type="transmembrane region" description="Helical" evidence="2">
    <location>
        <begin position="323"/>
        <end position="341"/>
    </location>
</feature>
<keyword evidence="2" id="KW-1133">Transmembrane helix</keyword>
<dbReference type="SUPFAM" id="SSF103473">
    <property type="entry name" value="MFS general substrate transporter"/>
    <property type="match status" value="1"/>
</dbReference>
<feature type="transmembrane region" description="Helical" evidence="2">
    <location>
        <begin position="388"/>
        <end position="405"/>
    </location>
</feature>
<evidence type="ECO:0000313" key="4">
    <source>
        <dbReference type="Proteomes" id="UP000294621"/>
    </source>
</evidence>
<name>A0A4R5Y9A9_9MICC</name>
<dbReference type="PANTHER" id="PTHR23523:SF2">
    <property type="entry name" value="2-NITROIMIDAZOLE TRANSPORTER"/>
    <property type="match status" value="1"/>
</dbReference>
<accession>A0A4R5Y9A9</accession>
<dbReference type="Pfam" id="PF07690">
    <property type="entry name" value="MFS_1"/>
    <property type="match status" value="1"/>
</dbReference>
<dbReference type="PANTHER" id="PTHR23523">
    <property type="match status" value="1"/>
</dbReference>
<dbReference type="EMBL" id="SMZQ01000001">
    <property type="protein sequence ID" value="TDL41234.1"/>
    <property type="molecule type" value="Genomic_DNA"/>
</dbReference>
<evidence type="ECO:0000256" key="2">
    <source>
        <dbReference type="SAM" id="Phobius"/>
    </source>
</evidence>
<sequence>MSATPPASALASTPCPAPAPQASARTAASVPATAAATAAVASPAPAEQARPRSAVVFGVIALVLIGLNLRAGITGASALLHDLQAVLGYGALVAAVIPSIPTLCFALAGAGTSWLTGRLGVEKGILLALAMLAGGLLLRGIPATGMLLAGSVLGMSGLAVCNVAMPSFIREHFASRTSLMTGLYTVTMTTGATVTSVAVVPLAQSLGSPSAAVGAIGFTAVAAFLGFLPVALHAHRNSRRATGGRVAPWPLLRTRKGLLLTAIFTLQALLAYALMSWYPYMLTTLGLSASDSGLMFGLMQLVSVPAGMVLIAVGSRPRMLRPAFYLVSIVMVLGLVALLALPVQLAFVSAILVGFGLGIFPLVMVMISRSGSSTAETTALSTLAQSTGYLLATVGPFGMGLLHGATGSWTLPLTLLLALALVQVVVAHLITGPAMTGKQRIK</sequence>
<feature type="transmembrane region" description="Helical" evidence="2">
    <location>
        <begin position="124"/>
        <end position="141"/>
    </location>
</feature>
<dbReference type="OrthoDB" id="5317164at2"/>
<gene>
    <name evidence="3" type="ORF">E2R57_00740</name>
</gene>
<reference evidence="3 4" key="1">
    <citation type="submission" date="2019-03" db="EMBL/GenBank/DDBJ databases">
        <title>Genome Sequencing and Assembly of Various Microbes Isolated from Partially Reclaimed Soil and Acid Mine Drainage (AMD) Site.</title>
        <authorList>
            <person name="Steinbock B."/>
            <person name="Bechtold R."/>
            <person name="Sevigny J.L."/>
            <person name="Thomas D."/>
            <person name="Cuthill L.R."/>
            <person name="Aveiro Johannsen E.J."/>
            <person name="Thomas K."/>
            <person name="Ghosh A."/>
        </authorList>
    </citation>
    <scope>NUCLEOTIDE SEQUENCE [LARGE SCALE GENOMIC DNA]</scope>
    <source>
        <strain evidence="3 4">S-A1</strain>
    </source>
</reference>
<dbReference type="InterPro" id="IPR036259">
    <property type="entry name" value="MFS_trans_sf"/>
</dbReference>
<feature type="region of interest" description="Disordered" evidence="1">
    <location>
        <begin position="1"/>
        <end position="22"/>
    </location>
</feature>
<feature type="transmembrane region" description="Helical" evidence="2">
    <location>
        <begin position="181"/>
        <end position="204"/>
    </location>
</feature>